<dbReference type="PANTHER" id="PTHR13355">
    <property type="entry name" value="GLUCOSAMINE 6-PHOSPHATE N-ACETYLTRANSFERASE"/>
    <property type="match status" value="1"/>
</dbReference>
<keyword evidence="2" id="KW-0808">Transferase</keyword>
<dbReference type="AlphaFoldDB" id="A0A0V8JIL1"/>
<dbReference type="CDD" id="cd04301">
    <property type="entry name" value="NAT_SF"/>
    <property type="match status" value="1"/>
</dbReference>
<keyword evidence="3" id="KW-1185">Reference proteome</keyword>
<organism evidence="2 3">
    <name type="scientific">Priestia veravalensis</name>
    <dbReference type="NCBI Taxonomy" id="1414648"/>
    <lineage>
        <taxon>Bacteria</taxon>
        <taxon>Bacillati</taxon>
        <taxon>Bacillota</taxon>
        <taxon>Bacilli</taxon>
        <taxon>Bacillales</taxon>
        <taxon>Bacillaceae</taxon>
        <taxon>Priestia</taxon>
    </lineage>
</organism>
<sequence>MEIKVVATKDEREDAYYVRMKVFVEEQKVDVEEEIDQYEEEATHIVVYDEGKPVGAGRLRVVDGYGKMERICVMPSHRKAGVGKLIMSKMESLAVDKGLSKLKLHGQTHAEGFYEKLGYVTVSGEFMDAGIPHVEMVKKL</sequence>
<proteinExistence type="predicted"/>
<evidence type="ECO:0000313" key="2">
    <source>
        <dbReference type="EMBL" id="KSU86900.1"/>
    </source>
</evidence>
<dbReference type="EMBL" id="LNQP01000061">
    <property type="protein sequence ID" value="KSU86900.1"/>
    <property type="molecule type" value="Genomic_DNA"/>
</dbReference>
<dbReference type="InterPro" id="IPR000182">
    <property type="entry name" value="GNAT_dom"/>
</dbReference>
<reference evidence="2 3" key="1">
    <citation type="submission" date="2015-11" db="EMBL/GenBank/DDBJ databases">
        <title>Bacillus caseinolyticus sp nov.</title>
        <authorList>
            <person name="Dastager S.G."/>
            <person name="Mawlankar R."/>
        </authorList>
    </citation>
    <scope>NUCLEOTIDE SEQUENCE [LARGE SCALE GENOMIC DNA]</scope>
    <source>
        <strain evidence="2 3">SGD-V-76</strain>
    </source>
</reference>
<dbReference type="GO" id="GO:0004343">
    <property type="term" value="F:glucosamine 6-phosphate N-acetyltransferase activity"/>
    <property type="evidence" value="ECO:0007669"/>
    <property type="project" value="TreeGrafter"/>
</dbReference>
<protein>
    <submittedName>
        <fullName evidence="2">Acetyltransferase</fullName>
    </submittedName>
</protein>
<dbReference type="Proteomes" id="UP000053681">
    <property type="component" value="Unassembled WGS sequence"/>
</dbReference>
<dbReference type="PROSITE" id="PS51186">
    <property type="entry name" value="GNAT"/>
    <property type="match status" value="1"/>
</dbReference>
<dbReference type="InterPro" id="IPR016181">
    <property type="entry name" value="Acyl_CoA_acyltransferase"/>
</dbReference>
<evidence type="ECO:0000313" key="3">
    <source>
        <dbReference type="Proteomes" id="UP000053681"/>
    </source>
</evidence>
<feature type="domain" description="N-acetyltransferase" evidence="1">
    <location>
        <begin position="1"/>
        <end position="140"/>
    </location>
</feature>
<dbReference type="RefSeq" id="WP_025908641.1">
    <property type="nucleotide sequence ID" value="NZ_KQ758676.1"/>
</dbReference>
<dbReference type="Pfam" id="PF13673">
    <property type="entry name" value="Acetyltransf_10"/>
    <property type="match status" value="1"/>
</dbReference>
<dbReference type="SUPFAM" id="SSF55729">
    <property type="entry name" value="Acyl-CoA N-acyltransferases (Nat)"/>
    <property type="match status" value="1"/>
</dbReference>
<accession>A0A0V8JIL1</accession>
<dbReference type="InterPro" id="IPR039143">
    <property type="entry name" value="GNPNAT1-like"/>
</dbReference>
<evidence type="ECO:0000259" key="1">
    <source>
        <dbReference type="PROSITE" id="PS51186"/>
    </source>
</evidence>
<name>A0A0V8JIL1_9BACI</name>
<dbReference type="Gene3D" id="3.40.630.30">
    <property type="match status" value="1"/>
</dbReference>
<comment type="caution">
    <text evidence="2">The sequence shown here is derived from an EMBL/GenBank/DDBJ whole genome shotgun (WGS) entry which is preliminary data.</text>
</comment>
<gene>
    <name evidence="2" type="ORF">AS180_16155</name>
</gene>
<dbReference type="PANTHER" id="PTHR13355:SF11">
    <property type="entry name" value="GLUCOSAMINE 6-PHOSPHATE N-ACETYLTRANSFERASE"/>
    <property type="match status" value="1"/>
</dbReference>
<dbReference type="GeneID" id="93681194"/>